<name>A0ABT8DUY9_9BURK</name>
<dbReference type="Pfam" id="PF11737">
    <property type="entry name" value="DUF3300"/>
    <property type="match status" value="1"/>
</dbReference>
<evidence type="ECO:0000256" key="2">
    <source>
        <dbReference type="SAM" id="SignalP"/>
    </source>
</evidence>
<feature type="signal peptide" evidence="2">
    <location>
        <begin position="1"/>
        <end position="20"/>
    </location>
</feature>
<keyword evidence="2" id="KW-0732">Signal</keyword>
<reference evidence="3 4" key="1">
    <citation type="submission" date="2023-06" db="EMBL/GenBank/DDBJ databases">
        <title>Pelomonas sp. PFR6 16S ribosomal RNA gene Genome sequencing and assembly.</title>
        <authorList>
            <person name="Woo H."/>
        </authorList>
    </citation>
    <scope>NUCLEOTIDE SEQUENCE [LARGE SCALE GENOMIC DNA]</scope>
    <source>
        <strain evidence="3 4">PFR6</strain>
    </source>
</reference>
<gene>
    <name evidence="3" type="ORF">QWJ38_06775</name>
</gene>
<feature type="compositionally biased region" description="Gly residues" evidence="1">
    <location>
        <begin position="435"/>
        <end position="448"/>
    </location>
</feature>
<evidence type="ECO:0000256" key="1">
    <source>
        <dbReference type="SAM" id="MobiDB-lite"/>
    </source>
</evidence>
<feature type="compositionally biased region" description="Basic and acidic residues" evidence="1">
    <location>
        <begin position="306"/>
        <end position="316"/>
    </location>
</feature>
<dbReference type="EMBL" id="JAUHHC010000002">
    <property type="protein sequence ID" value="MDN3919981.1"/>
    <property type="molecule type" value="Genomic_DNA"/>
</dbReference>
<proteinExistence type="predicted"/>
<feature type="region of interest" description="Disordered" evidence="1">
    <location>
        <begin position="262"/>
        <end position="448"/>
    </location>
</feature>
<comment type="caution">
    <text evidence="3">The sequence shown here is derived from an EMBL/GenBank/DDBJ whole genome shotgun (WGS) entry which is preliminary data.</text>
</comment>
<accession>A0ABT8DUY9</accession>
<dbReference type="InterPro" id="IPR021728">
    <property type="entry name" value="DUF3300"/>
</dbReference>
<feature type="chain" id="PRO_5047059177" evidence="2">
    <location>
        <begin position="21"/>
        <end position="448"/>
    </location>
</feature>
<protein>
    <submittedName>
        <fullName evidence="3">DUF3300 domain-containing protein</fullName>
    </submittedName>
</protein>
<keyword evidence="4" id="KW-1185">Reference proteome</keyword>
<dbReference type="RefSeq" id="WP_290358299.1">
    <property type="nucleotide sequence ID" value="NZ_JAUHHC010000002.1"/>
</dbReference>
<dbReference type="Proteomes" id="UP001228044">
    <property type="component" value="Unassembled WGS sequence"/>
</dbReference>
<feature type="compositionally biased region" description="Gly residues" evidence="1">
    <location>
        <begin position="357"/>
        <end position="389"/>
    </location>
</feature>
<feature type="compositionally biased region" description="Polar residues" evidence="1">
    <location>
        <begin position="414"/>
        <end position="433"/>
    </location>
</feature>
<dbReference type="PANTHER" id="PTHR40269">
    <property type="entry name" value="OUTER MEMBRANE PROTEIN-RELATED"/>
    <property type="match status" value="1"/>
</dbReference>
<sequence>MCTLALLPAVVIAQSRPAMAQSAAPSPAPASSTASTASFSAEQYEQLVAPIALYPDSLLSQVLMAATYPADVAEAAKWSKANKDEKGNAAVQKVQDQAWDPAVKALAAFPQVLQAMGDKPDWVQNLGDAFLASSKEMLDAVQRLRAKAQAQGNLKSNEQQLVSTKTEANNQQVIIIEPAKTDVVYVPAYDPNVVYGPWPYPYYPPYYWPPYSYYYPGYYPGAFAAGVFWGVAIGSILWGNCNWGGGDINIDVDRFNNINRVEPRDRGNNKFQHNAANRKGVPYRDQASRDKYGQGRGNAEARNNFRGRDPVTESRRQQAQSVLQSRGIDPAQAREQLRNDPAARQRAQQAVDRSGRDFGGGAGGRDFGGGGARDLGGAGGRDFGAGGGSSNIAASRERAQALGGNDHALRGASNPGQSRQQFDRGNSSRQSMGSRGAGGGARAGGRRR</sequence>
<dbReference type="PANTHER" id="PTHR40269:SF1">
    <property type="entry name" value="OUTER MEMBRANE PROTEIN"/>
    <property type="match status" value="1"/>
</dbReference>
<evidence type="ECO:0000313" key="3">
    <source>
        <dbReference type="EMBL" id="MDN3919981.1"/>
    </source>
</evidence>
<evidence type="ECO:0000313" key="4">
    <source>
        <dbReference type="Proteomes" id="UP001228044"/>
    </source>
</evidence>
<organism evidence="3 4">
    <name type="scientific">Roseateles violae</name>
    <dbReference type="NCBI Taxonomy" id="3058042"/>
    <lineage>
        <taxon>Bacteria</taxon>
        <taxon>Pseudomonadati</taxon>
        <taxon>Pseudomonadota</taxon>
        <taxon>Betaproteobacteria</taxon>
        <taxon>Burkholderiales</taxon>
        <taxon>Sphaerotilaceae</taxon>
        <taxon>Roseateles</taxon>
    </lineage>
</organism>